<dbReference type="EMBL" id="QBKP01000004">
    <property type="protein sequence ID" value="PTX51101.1"/>
    <property type="molecule type" value="Genomic_DNA"/>
</dbReference>
<accession>A0A2T6B4V2</accession>
<dbReference type="RefSeq" id="WP_054304016.1">
    <property type="nucleotide sequence ID" value="NZ_QBKP01000004.1"/>
</dbReference>
<sequence>MADFVNLLKLCVGADSVEDLEDWQQSQAHRWPEGRAVHVTRMWPKREAEVLAGGSLYWVIKGEVLARQRILGLERVEGGDGIARCALLLDPQVIRTEAAPRRPFQGWRYLTAEDSPRDLPKSRAQDDALPEDLARALAEIGLR</sequence>
<dbReference type="AlphaFoldDB" id="A0A2T6B4V2"/>
<dbReference type="InterPro" id="IPR008320">
    <property type="entry name" value="UCP032025"/>
</dbReference>
<comment type="caution">
    <text evidence="1">The sequence shown here is derived from an EMBL/GenBank/DDBJ whole genome shotgun (WGS) entry which is preliminary data.</text>
</comment>
<dbReference type="Pfam" id="PF07370">
    <property type="entry name" value="DUF1489"/>
    <property type="match status" value="1"/>
</dbReference>
<keyword evidence="2" id="KW-1185">Reference proteome</keyword>
<dbReference type="Proteomes" id="UP000244224">
    <property type="component" value="Unassembled WGS sequence"/>
</dbReference>
<dbReference type="PIRSF" id="PIRSF032025">
    <property type="entry name" value="UCP032025"/>
    <property type="match status" value="1"/>
</dbReference>
<evidence type="ECO:0000313" key="2">
    <source>
        <dbReference type="Proteomes" id="UP000244224"/>
    </source>
</evidence>
<evidence type="ECO:0008006" key="3">
    <source>
        <dbReference type="Google" id="ProtNLM"/>
    </source>
</evidence>
<reference evidence="1 2" key="1">
    <citation type="submission" date="2018-04" db="EMBL/GenBank/DDBJ databases">
        <title>Genomic Encyclopedia of Archaeal and Bacterial Type Strains, Phase II (KMG-II): from individual species to whole genera.</title>
        <authorList>
            <person name="Goeker M."/>
        </authorList>
    </citation>
    <scope>NUCLEOTIDE SEQUENCE [LARGE SCALE GENOMIC DNA]</scope>
    <source>
        <strain evidence="1 2">DSM 21823</strain>
    </source>
</reference>
<proteinExistence type="predicted"/>
<name>A0A2T6B4V2_9RHOB</name>
<evidence type="ECO:0000313" key="1">
    <source>
        <dbReference type="EMBL" id="PTX51101.1"/>
    </source>
</evidence>
<organism evidence="1 2">
    <name type="scientific">Gemmobacter caeni</name>
    <dbReference type="NCBI Taxonomy" id="589035"/>
    <lineage>
        <taxon>Bacteria</taxon>
        <taxon>Pseudomonadati</taxon>
        <taxon>Pseudomonadota</taxon>
        <taxon>Alphaproteobacteria</taxon>
        <taxon>Rhodobacterales</taxon>
        <taxon>Paracoccaceae</taxon>
        <taxon>Gemmobacter</taxon>
    </lineage>
</organism>
<dbReference type="OrthoDB" id="9798292at2"/>
<gene>
    <name evidence="1" type="ORF">C8N34_104220</name>
</gene>
<protein>
    <recommendedName>
        <fullName evidence="3">DUF1489 family protein</fullName>
    </recommendedName>
</protein>